<accession>A0A7G3PI94</accession>
<keyword evidence="4" id="KW-1185">Reference proteome</keyword>
<organism evidence="3 4">
    <name type="scientific">Sphingomonas phage vB_StuS_MMDA13</name>
    <dbReference type="NCBI Taxonomy" id="2686378"/>
    <lineage>
        <taxon>Viruses</taxon>
        <taxon>Duplodnaviria</taxon>
        <taxon>Heunggongvirae</taxon>
        <taxon>Uroviricota</taxon>
        <taxon>Caudoviricetes</taxon>
        <taxon>Queuovirinae</taxon>
        <taxon>Torvergatavirus</taxon>
        <taxon>Torvergatavirus MMDA13</taxon>
    </lineage>
</organism>
<protein>
    <submittedName>
        <fullName evidence="3">Putative portal protein</fullName>
    </submittedName>
</protein>
<feature type="region of interest" description="Disordered" evidence="1">
    <location>
        <begin position="505"/>
        <end position="559"/>
    </location>
</feature>
<proteinExistence type="predicted"/>
<evidence type="ECO:0000313" key="4">
    <source>
        <dbReference type="Proteomes" id="UP000515820"/>
    </source>
</evidence>
<feature type="domain" description="DUF4055" evidence="2">
    <location>
        <begin position="301"/>
        <end position="446"/>
    </location>
</feature>
<name>A0A7G3PI94_9CAUD</name>
<dbReference type="EMBL" id="MN820898">
    <property type="protein sequence ID" value="QHB80437.1"/>
    <property type="molecule type" value="Genomic_DNA"/>
</dbReference>
<reference evidence="3 4" key="1">
    <citation type="journal article" date="2020" name="Viruses">
        <title>Characterization of vB_StuS_MMDA13, a Newly Discovered Bacteriophage Infecting the Agar-Degrading Species Sphingomonas turrisvirgatae.</title>
        <authorList>
            <person name="Marmo P."/>
            <person name="Thaller M.C."/>
            <person name="Di Lallo G."/>
            <person name="Henrici De Angelis L."/>
            <person name="Poerio N."/>
            <person name="De Santis F."/>
            <person name="Fraziano M."/>
            <person name="Migliore L."/>
            <person name="D'Andrea M.M."/>
        </authorList>
    </citation>
    <scope>NUCLEOTIDE SEQUENCE [LARGE SCALE GENOMIC DNA]</scope>
</reference>
<dbReference type="Proteomes" id="UP000515820">
    <property type="component" value="Segment"/>
</dbReference>
<sequence>MALNSVHPQYAEHKPDWDQLRDAAKGERAVKAKGQVYLPPTSGMILDGLNGPSNALTYNPAGGNGGGTGGNSAGAAFGHRNLGQVAYDAYKLRAVFPEYVSDALEYFMGSLHNKSPVIELPEEMEAMRNNATPLGEPLEILLQRINLEQLTTGRVGILLDLPKNPDPANPLPFIALYVAESIINWDDQTSDGEGEDATAEGSQREALNLVVLDESGVKRNADFEWEKVERYRVLQLGSINLNEPNGEAVYTQGLFQNETDTGLTYDESKMIPPMIRGKTLSSIPFKFINTKDISPEPDASPLISLCRQCFTIYRGEADYRQNLFMQGQDTLVVIGARQRNTLPGEDATEEPLRTGAGARIDLELQGDAKYVGVNSQGLAEQRTALANDRKRCESRSGQLIDATQGDKESGAALKTRVGAQTATLNQIAKTAALALEMLLKQCAEWMGADPEKVKVTPNLEFADYQMAGQDLGNLMTAKRNGAPLSMKSIHRLAVQGNLTNMDYETEQDEIKKEPPLAVDPNVQAKLDAEAKARGAGGPGTGDPLPKDPSNPAPQTGPEN</sequence>
<evidence type="ECO:0000256" key="1">
    <source>
        <dbReference type="SAM" id="MobiDB-lite"/>
    </source>
</evidence>
<dbReference type="InterPro" id="IPR025129">
    <property type="entry name" value="DUF4055"/>
</dbReference>
<dbReference type="Pfam" id="PF13264">
    <property type="entry name" value="DUF4055"/>
    <property type="match status" value="1"/>
</dbReference>
<evidence type="ECO:0000313" key="3">
    <source>
        <dbReference type="EMBL" id="QHB80437.1"/>
    </source>
</evidence>
<gene>
    <name evidence="3" type="ORF">MMDA13_gp03</name>
</gene>
<evidence type="ECO:0000259" key="2">
    <source>
        <dbReference type="Pfam" id="PF13264"/>
    </source>
</evidence>